<name>A0A5C0SKR2_9EURY</name>
<evidence type="ECO:0000313" key="14">
    <source>
        <dbReference type="EMBL" id="QEK14850.1"/>
    </source>
</evidence>
<evidence type="ECO:0000256" key="5">
    <source>
        <dbReference type="ARBA" id="ARBA00022989"/>
    </source>
</evidence>
<dbReference type="GO" id="GO:0006935">
    <property type="term" value="P:chemotaxis"/>
    <property type="evidence" value="ECO:0007669"/>
    <property type="project" value="UniProtKB-KW"/>
</dbReference>
<evidence type="ECO:0000256" key="7">
    <source>
        <dbReference type="ARBA" id="ARBA00023224"/>
    </source>
</evidence>
<evidence type="ECO:0000259" key="13">
    <source>
        <dbReference type="PROSITE" id="PS50885"/>
    </source>
</evidence>
<dbReference type="Pfam" id="PF00015">
    <property type="entry name" value="MCPsignal"/>
    <property type="match status" value="1"/>
</dbReference>
<keyword evidence="5 11" id="KW-1133">Transmembrane helix</keyword>
<comment type="subcellular location">
    <subcellularLocation>
        <location evidence="1">Cell membrane</location>
        <topology evidence="1">Multi-pass membrane protein</topology>
    </subcellularLocation>
</comment>
<gene>
    <name evidence="14" type="ORF">FPV09_06825</name>
</gene>
<evidence type="ECO:0000256" key="6">
    <source>
        <dbReference type="ARBA" id="ARBA00023136"/>
    </source>
</evidence>
<dbReference type="PANTHER" id="PTHR32089:SF112">
    <property type="entry name" value="LYSOZYME-LIKE PROTEIN-RELATED"/>
    <property type="match status" value="1"/>
</dbReference>
<feature type="domain" description="Methyl-accepting transducer" evidence="12">
    <location>
        <begin position="461"/>
        <end position="711"/>
    </location>
</feature>
<evidence type="ECO:0000256" key="10">
    <source>
        <dbReference type="SAM" id="Coils"/>
    </source>
</evidence>
<evidence type="ECO:0000313" key="15">
    <source>
        <dbReference type="Proteomes" id="UP000322631"/>
    </source>
</evidence>
<dbReference type="InterPro" id="IPR003660">
    <property type="entry name" value="HAMP_dom"/>
</dbReference>
<evidence type="ECO:0000256" key="9">
    <source>
        <dbReference type="PROSITE-ProRule" id="PRU00284"/>
    </source>
</evidence>
<dbReference type="GO" id="GO:0005886">
    <property type="term" value="C:plasma membrane"/>
    <property type="evidence" value="ECO:0007669"/>
    <property type="project" value="UniProtKB-SubCell"/>
</dbReference>
<dbReference type="KEGG" id="them:FPV09_06825"/>
<evidence type="ECO:0000256" key="11">
    <source>
        <dbReference type="SAM" id="Phobius"/>
    </source>
</evidence>
<evidence type="ECO:0000256" key="4">
    <source>
        <dbReference type="ARBA" id="ARBA00022692"/>
    </source>
</evidence>
<dbReference type="Pfam" id="PF02743">
    <property type="entry name" value="dCache_1"/>
    <property type="match status" value="1"/>
</dbReference>
<comment type="similarity">
    <text evidence="8">Belongs to the methyl-accepting chemotaxis (MCP) protein family.</text>
</comment>
<keyword evidence="2" id="KW-1003">Cell membrane</keyword>
<dbReference type="InterPro" id="IPR029151">
    <property type="entry name" value="Sensor-like_sf"/>
</dbReference>
<dbReference type="SUPFAM" id="SSF58104">
    <property type="entry name" value="Methyl-accepting chemotaxis protein (MCP) signaling domain"/>
    <property type="match status" value="1"/>
</dbReference>
<keyword evidence="4 11" id="KW-0812">Transmembrane</keyword>
<evidence type="ECO:0000256" key="2">
    <source>
        <dbReference type="ARBA" id="ARBA00022475"/>
    </source>
</evidence>
<feature type="transmembrane region" description="Helical" evidence="11">
    <location>
        <begin position="12"/>
        <end position="32"/>
    </location>
</feature>
<keyword evidence="7 9" id="KW-0807">Transducer</keyword>
<dbReference type="GO" id="GO:0007165">
    <property type="term" value="P:signal transduction"/>
    <property type="evidence" value="ECO:0007669"/>
    <property type="project" value="UniProtKB-KW"/>
</dbReference>
<dbReference type="SUPFAM" id="SSF103190">
    <property type="entry name" value="Sensory domain-like"/>
    <property type="match status" value="1"/>
</dbReference>
<protein>
    <submittedName>
        <fullName evidence="14">Methyl-accepting chemotaxis protein</fullName>
    </submittedName>
</protein>
<dbReference type="SMART" id="SM00283">
    <property type="entry name" value="MA"/>
    <property type="match status" value="1"/>
</dbReference>
<evidence type="ECO:0000256" key="8">
    <source>
        <dbReference type="ARBA" id="ARBA00029447"/>
    </source>
</evidence>
<dbReference type="Gene3D" id="3.30.450.20">
    <property type="entry name" value="PAS domain"/>
    <property type="match status" value="2"/>
</dbReference>
<keyword evidence="10" id="KW-0175">Coiled coil</keyword>
<dbReference type="EMBL" id="CP041932">
    <property type="protein sequence ID" value="QEK14850.1"/>
    <property type="molecule type" value="Genomic_DNA"/>
</dbReference>
<dbReference type="CDD" id="cd06225">
    <property type="entry name" value="HAMP"/>
    <property type="match status" value="1"/>
</dbReference>
<dbReference type="Pfam" id="PF00672">
    <property type="entry name" value="HAMP"/>
    <property type="match status" value="1"/>
</dbReference>
<dbReference type="Gene3D" id="6.10.340.10">
    <property type="match status" value="1"/>
</dbReference>
<evidence type="ECO:0000256" key="3">
    <source>
        <dbReference type="ARBA" id="ARBA00022500"/>
    </source>
</evidence>
<evidence type="ECO:0000256" key="1">
    <source>
        <dbReference type="ARBA" id="ARBA00004651"/>
    </source>
</evidence>
<evidence type="ECO:0000259" key="12">
    <source>
        <dbReference type="PROSITE" id="PS50111"/>
    </source>
</evidence>
<dbReference type="CDD" id="cd12912">
    <property type="entry name" value="PDC2_MCP_like"/>
    <property type="match status" value="1"/>
</dbReference>
<dbReference type="InterPro" id="IPR033479">
    <property type="entry name" value="dCache_1"/>
</dbReference>
<accession>A0A5C0SKR2</accession>
<dbReference type="PROSITE" id="PS50111">
    <property type="entry name" value="CHEMOTAXIS_TRANSDUC_2"/>
    <property type="match status" value="1"/>
</dbReference>
<proteinExistence type="inferred from homology"/>
<dbReference type="Gene3D" id="1.10.287.950">
    <property type="entry name" value="Methyl-accepting chemotaxis protein"/>
    <property type="match status" value="1"/>
</dbReference>
<organism evidence="14 15">
    <name type="scientific">Thermococcus aciditolerans</name>
    <dbReference type="NCBI Taxonomy" id="2598455"/>
    <lineage>
        <taxon>Archaea</taxon>
        <taxon>Methanobacteriati</taxon>
        <taxon>Methanobacteriota</taxon>
        <taxon>Thermococci</taxon>
        <taxon>Thermococcales</taxon>
        <taxon>Thermococcaceae</taxon>
        <taxon>Thermococcus</taxon>
    </lineage>
</organism>
<dbReference type="PANTHER" id="PTHR32089">
    <property type="entry name" value="METHYL-ACCEPTING CHEMOTAXIS PROTEIN MCPB"/>
    <property type="match status" value="1"/>
</dbReference>
<dbReference type="CDD" id="cd12913">
    <property type="entry name" value="PDC1_MCP_like"/>
    <property type="match status" value="1"/>
</dbReference>
<keyword evidence="15" id="KW-1185">Reference proteome</keyword>
<dbReference type="InterPro" id="IPR004089">
    <property type="entry name" value="MCPsignal_dom"/>
</dbReference>
<feature type="domain" description="HAMP" evidence="13">
    <location>
        <begin position="338"/>
        <end position="397"/>
    </location>
</feature>
<dbReference type="PROSITE" id="PS50885">
    <property type="entry name" value="HAMP"/>
    <property type="match status" value="1"/>
</dbReference>
<dbReference type="Proteomes" id="UP000322631">
    <property type="component" value="Chromosome"/>
</dbReference>
<feature type="coiled-coil region" evidence="10">
    <location>
        <begin position="672"/>
        <end position="741"/>
    </location>
</feature>
<reference evidence="14 15" key="1">
    <citation type="submission" date="2019-07" db="EMBL/GenBank/DDBJ databases">
        <title>Complete genome of Thermococcus acidophilus.</title>
        <authorList>
            <person name="Li X."/>
        </authorList>
    </citation>
    <scope>NUCLEOTIDE SEQUENCE [LARGE SCALE GENOMIC DNA]</scope>
    <source>
        <strain evidence="14 15">SY113</strain>
    </source>
</reference>
<dbReference type="CDD" id="cd11386">
    <property type="entry name" value="MCP_signal"/>
    <property type="match status" value="1"/>
</dbReference>
<keyword evidence="6 11" id="KW-0472">Membrane</keyword>
<keyword evidence="3" id="KW-0145">Chemotaxis</keyword>
<dbReference type="AlphaFoldDB" id="A0A5C0SKR2"/>
<sequence length="747" mass="81972">MGGIELKFRQKLYTALLGTVLMVILITSLIQFRTIDGMGQKIEENVAPTLAEHAKQIALLESQKYAVTIDERLRPLIVVTNSYANSIGSLYVKDEVEPGYSRTPIFGASIFSRLGDLKNSNDDIINAYYADETGKVIIIPRAELPEGYNATKSSWYQGAVSRGAFWMEPYTDIITNKTVITYVTPVKYKGTVKGVLGIDVDFSYLANEIVNTRVGKTGYLFVISPNGTVIIHPDPEVVGKLNVFEDSRYAALARAMENSEDGVVEVELDGTKMVISFARSRTTDWTIAAVAPEDELIGGLVTALDEAKTDASKELLYGMTVTILVAGGLVLLSARYLKRALQPISQLTNAAEFIAAGRLEDAREVVGSIDYPHRDDEIGKLITAFEAISADVIGTLNGVIDKLEAMAEGRLNYTIDARAQGDLQNIIIALQKTSAKMKALIGNIREIGVTLDEQARELADIATHVRNSTNQVSEAIEQVSIEAQRQQEHINEITEGMRLVSDTTSETSNIMDEFERAIDEVVRIAQEGREKGDEAVRDVESIKRSMDFIEEAVNAVSEMSKRIGEITHTISNIAEQTNLLALNAAIEAARAGEAGRGFAVVAQEIRGLAEESKSAAETIRDIIDEMDEKVQKAVEETQKGVKNVASSTETLSESLGYLGYIAEMIGNVGTKVEEIREQTIRTQEEVEKALQALENLAASAEETTASAEEVNSAMQEQRAEIETLSSEARKLREIAKRLRQNVEQFRL</sequence>